<evidence type="ECO:0008006" key="8">
    <source>
        <dbReference type="Google" id="ProtNLM"/>
    </source>
</evidence>
<evidence type="ECO:0000259" key="4">
    <source>
        <dbReference type="Pfam" id="PF18227"/>
    </source>
</evidence>
<evidence type="ECO:0000259" key="5">
    <source>
        <dbReference type="Pfam" id="PF18640"/>
    </source>
</evidence>
<evidence type="ECO:0000313" key="6">
    <source>
        <dbReference type="EMBL" id="KTD07871.1"/>
    </source>
</evidence>
<dbReference type="Gene3D" id="1.20.120.1700">
    <property type="match status" value="1"/>
</dbReference>
<dbReference type="InterPro" id="IPR040484">
    <property type="entry name" value="LepB_GAP_C"/>
</dbReference>
<dbReference type="Pfam" id="PF18640">
    <property type="entry name" value="LepB_N"/>
    <property type="match status" value="1"/>
</dbReference>
<dbReference type="PATRIC" id="fig|455.5.peg.2178"/>
<dbReference type="STRING" id="455.Ljam_2066"/>
<keyword evidence="2" id="KW-0472">Membrane</keyword>
<dbReference type="AlphaFoldDB" id="A0A0W0UJC2"/>
<feature type="domain" description="LepB GAP" evidence="3">
    <location>
        <begin position="421"/>
        <end position="586"/>
    </location>
</feature>
<protein>
    <recommendedName>
        <fullName evidence="8">Effector protein B, substrate of the Dot/Icm secretion system</fullName>
    </recommendedName>
</protein>
<dbReference type="RefSeq" id="WP_058449948.1">
    <property type="nucleotide sequence ID" value="NZ_CAAAJF010000002.1"/>
</dbReference>
<feature type="domain" description="LepB GAP" evidence="4">
    <location>
        <begin position="641"/>
        <end position="720"/>
    </location>
</feature>
<keyword evidence="2" id="KW-0812">Transmembrane</keyword>
<dbReference type="EMBL" id="LNYG01000013">
    <property type="protein sequence ID" value="KTD07871.1"/>
    <property type="molecule type" value="Genomic_DNA"/>
</dbReference>
<evidence type="ECO:0000256" key="2">
    <source>
        <dbReference type="SAM" id="Phobius"/>
    </source>
</evidence>
<evidence type="ECO:0000313" key="7">
    <source>
        <dbReference type="Proteomes" id="UP000054715"/>
    </source>
</evidence>
<feature type="coiled-coil region" evidence="1">
    <location>
        <begin position="260"/>
        <end position="301"/>
    </location>
</feature>
<sequence>MPTYKGLFLEKYRDKTGGKNKSDVDGFYRAKETGEEFFIKQPEDKKELFTELLAGLFLQEFTQRIIKVLISEGKLPKGSEKSLIFADLIQLDNGSYALIQPKVAFIELFKIIGTGYKDGSDRDPLWEMVNGPSAYPALTQNGEYFGLSLSIMFSLLFCAHSVHSGNMVCLKPESSHPLEQIISQFGRIDWGDAFRFFALNANNEEEDILFPAEYEGLFNLKKYTKGYIQNYRNIAGLFTAIAEKGSLLAKKIETEGSHLIQEIEKEKVQLDEEIAKANERSKEFNEASKEAQLAMEALSKEKQLLAKAAHEKAEKASKSGSVATFLLDVVTSAFRKIPGDLLDSQTHRALAQYLAIPAFEHTTFGKEGNYSEAADEFARVLKHRLGRIMKLKEQVSLHHAKEVDLYQSVHFTSAIDLSNDINDKTVFSEFVENLTNYVNDNDTLNLEQALWIDFSSIDLQQLVKQYNHYIELSAQQAEVFNLWQHHSSNNKNGLVPYNNSDEAELQNGHAFVPYYRESTILRRLSIIDPQTLGTYRFKPYEEPARQYSKENPVWKKLEDVASAGNQIIGFLKAAQHCHRLVTEEIQSSKTKLSPKDIKHKYKEGMQDVLQGLSDAVCAFNKRREALMPLFASLTSGESFTFGSNFFYPIDDKELNELSGVQLATICLEELNASESPLLFRIINNNALWQRMSHAIAENESKFKAREDDISTKLARLNILRESLVFFYEQEEAFKEATALEQKELILKILQQATEELPPSFQIALAENLKVAEKELQEHRELLEEFDVAYSMFEIGADQTAAFLTLKEIYKKLPPYLQESEQEKYKRAETTVQQMVANNEYVQKLALFERTENKLDAYLGLSEAYEVLPSNLKEHHQQTYKAAKLEVDRINTLIAIFSSNLDKFEAAEKISDKASSFSQLITAYQQLPVYFKKQQLLASFLQEPVKEKFKLILTDRTLWEAVSSDRKETLSASVAADLLALKQFHDDKLALNKNNQFGQAYTDSLDNFYKEAVKIRLSDAPVKEQASAILQVAHQQFAHRHDTKRLIADVIMVVSIIGLFIGAGRLLAGSSFFFSQAKTARETEFTNQWLKQPVEDNEGNDQIRLVSPPAA</sequence>
<keyword evidence="1" id="KW-0175">Coiled coil</keyword>
<dbReference type="OrthoDB" id="5619798at2"/>
<dbReference type="InterPro" id="IPR041585">
    <property type="entry name" value="LepB_GAP_N"/>
</dbReference>
<reference evidence="6 7" key="1">
    <citation type="submission" date="2015-11" db="EMBL/GenBank/DDBJ databases">
        <title>Genomic analysis of 38 Legionella species identifies large and diverse effector repertoires.</title>
        <authorList>
            <person name="Burstein D."/>
            <person name="Amaro F."/>
            <person name="Zusman T."/>
            <person name="Lifshitz Z."/>
            <person name="Cohen O."/>
            <person name="Gilbert J.A."/>
            <person name="Pupko T."/>
            <person name="Shuman H.A."/>
            <person name="Segal G."/>
        </authorList>
    </citation>
    <scope>NUCLEOTIDE SEQUENCE [LARGE SCALE GENOMIC DNA]</scope>
    <source>
        <strain evidence="6 7">JA-26-G1-E2</strain>
    </source>
</reference>
<dbReference type="Gene3D" id="1.25.40.830">
    <property type="match status" value="1"/>
</dbReference>
<gene>
    <name evidence="6" type="ORF">Ljam_2066</name>
</gene>
<name>A0A0W0UJC2_9GAMM</name>
<comment type="caution">
    <text evidence="6">The sequence shown here is derived from an EMBL/GenBank/DDBJ whole genome shotgun (WGS) entry which is preliminary data.</text>
</comment>
<feature type="transmembrane region" description="Helical" evidence="2">
    <location>
        <begin position="1045"/>
        <end position="1067"/>
    </location>
</feature>
<accession>A0A0W0UJC2</accession>
<dbReference type="Pfam" id="PF18227">
    <property type="entry name" value="LepB_GAP_C"/>
    <property type="match status" value="1"/>
</dbReference>
<dbReference type="Pfam" id="PF18172">
    <property type="entry name" value="LepB_GAP_N"/>
    <property type="match status" value="1"/>
</dbReference>
<dbReference type="Proteomes" id="UP000054715">
    <property type="component" value="Unassembled WGS sequence"/>
</dbReference>
<organism evidence="6 7">
    <name type="scientific">Legionella jamestowniensis</name>
    <dbReference type="NCBI Taxonomy" id="455"/>
    <lineage>
        <taxon>Bacteria</taxon>
        <taxon>Pseudomonadati</taxon>
        <taxon>Pseudomonadota</taxon>
        <taxon>Gammaproteobacteria</taxon>
        <taxon>Legionellales</taxon>
        <taxon>Legionellaceae</taxon>
        <taxon>Legionella</taxon>
    </lineage>
</organism>
<dbReference type="InterPro" id="IPR040519">
    <property type="entry name" value="LepB_N"/>
</dbReference>
<feature type="domain" description="LepB N-terminal" evidence="5">
    <location>
        <begin position="135"/>
        <end position="388"/>
    </location>
</feature>
<keyword evidence="2" id="KW-1133">Transmembrane helix</keyword>
<feature type="coiled-coil region" evidence="1">
    <location>
        <begin position="761"/>
        <end position="788"/>
    </location>
</feature>
<proteinExistence type="predicted"/>
<evidence type="ECO:0000256" key="1">
    <source>
        <dbReference type="SAM" id="Coils"/>
    </source>
</evidence>
<evidence type="ECO:0000259" key="3">
    <source>
        <dbReference type="Pfam" id="PF18172"/>
    </source>
</evidence>